<accession>A0A2P8D7H2</accession>
<dbReference type="Proteomes" id="UP000240572">
    <property type="component" value="Unassembled WGS sequence"/>
</dbReference>
<dbReference type="AlphaFoldDB" id="A0A2P8D7H2"/>
<gene>
    <name evidence="1" type="ORF">B0I18_102119</name>
</gene>
<comment type="caution">
    <text evidence="1">The sequence shown here is derived from an EMBL/GenBank/DDBJ whole genome shotgun (WGS) entry which is preliminary data.</text>
</comment>
<protein>
    <submittedName>
        <fullName evidence="1">Uncharacterized protein</fullName>
    </submittedName>
</protein>
<sequence length="153" mass="18067">MQNRDFGLANSLEGTMLLADPVSNKITVFYGKESEALKEFKRNDVSKQIEMLNTLEYPIFPLKDTVYIIDTNFSFSSLMFKTDQIVFKIERMSTESKNVSNIYFENIWLRDDEFHLTIFNQGWRHKLDYSFKMIGNTFNATKLSRLDPKFLME</sequence>
<evidence type="ECO:0000313" key="2">
    <source>
        <dbReference type="Proteomes" id="UP000240572"/>
    </source>
</evidence>
<dbReference type="EMBL" id="PYGD01000002">
    <property type="protein sequence ID" value="PSK93149.1"/>
    <property type="molecule type" value="Genomic_DNA"/>
</dbReference>
<proteinExistence type="predicted"/>
<organism evidence="1 2">
    <name type="scientific">Taibaiella chishuiensis</name>
    <dbReference type="NCBI Taxonomy" id="1434707"/>
    <lineage>
        <taxon>Bacteria</taxon>
        <taxon>Pseudomonadati</taxon>
        <taxon>Bacteroidota</taxon>
        <taxon>Chitinophagia</taxon>
        <taxon>Chitinophagales</taxon>
        <taxon>Chitinophagaceae</taxon>
        <taxon>Taibaiella</taxon>
    </lineage>
</organism>
<evidence type="ECO:0000313" key="1">
    <source>
        <dbReference type="EMBL" id="PSK93149.1"/>
    </source>
</evidence>
<keyword evidence="2" id="KW-1185">Reference proteome</keyword>
<name>A0A2P8D7H2_9BACT</name>
<reference evidence="1 2" key="1">
    <citation type="submission" date="2018-03" db="EMBL/GenBank/DDBJ databases">
        <title>Genomic Encyclopedia of Type Strains, Phase III (KMG-III): the genomes of soil and plant-associated and newly described type strains.</title>
        <authorList>
            <person name="Whitman W."/>
        </authorList>
    </citation>
    <scope>NUCLEOTIDE SEQUENCE [LARGE SCALE GENOMIC DNA]</scope>
    <source>
        <strain evidence="1 2">CGMCC 1.12700</strain>
    </source>
</reference>